<protein>
    <submittedName>
        <fullName evidence="3">Sel1 repeat family protein</fullName>
    </submittedName>
</protein>
<dbReference type="AlphaFoldDB" id="A0A9D7E2W2"/>
<gene>
    <name evidence="3" type="ORF">IPH26_09185</name>
</gene>
<evidence type="ECO:0000256" key="1">
    <source>
        <dbReference type="SAM" id="MobiDB-lite"/>
    </source>
</evidence>
<dbReference type="EMBL" id="JADJEV010000003">
    <property type="protein sequence ID" value="MBK6973099.1"/>
    <property type="molecule type" value="Genomic_DNA"/>
</dbReference>
<evidence type="ECO:0000256" key="2">
    <source>
        <dbReference type="SAM" id="SignalP"/>
    </source>
</evidence>
<dbReference type="SMART" id="SM00671">
    <property type="entry name" value="SEL1"/>
    <property type="match status" value="4"/>
</dbReference>
<proteinExistence type="predicted"/>
<evidence type="ECO:0000313" key="4">
    <source>
        <dbReference type="Proteomes" id="UP000807785"/>
    </source>
</evidence>
<feature type="chain" id="PRO_5038630045" evidence="2">
    <location>
        <begin position="28"/>
        <end position="480"/>
    </location>
</feature>
<feature type="region of interest" description="Disordered" evidence="1">
    <location>
        <begin position="147"/>
        <end position="185"/>
    </location>
</feature>
<comment type="caution">
    <text evidence="3">The sequence shown here is derived from an EMBL/GenBank/DDBJ whole genome shotgun (WGS) entry which is preliminary data.</text>
</comment>
<accession>A0A9D7E2W2</accession>
<dbReference type="Gene3D" id="1.25.40.10">
    <property type="entry name" value="Tetratricopeptide repeat domain"/>
    <property type="match status" value="1"/>
</dbReference>
<evidence type="ECO:0000313" key="3">
    <source>
        <dbReference type="EMBL" id="MBK6973099.1"/>
    </source>
</evidence>
<feature type="signal peptide" evidence="2">
    <location>
        <begin position="1"/>
        <end position="27"/>
    </location>
</feature>
<dbReference type="Pfam" id="PF08238">
    <property type="entry name" value="Sel1"/>
    <property type="match status" value="4"/>
</dbReference>
<dbReference type="SUPFAM" id="SSF81901">
    <property type="entry name" value="HCP-like"/>
    <property type="match status" value="1"/>
</dbReference>
<dbReference type="Proteomes" id="UP000807785">
    <property type="component" value="Unassembled WGS sequence"/>
</dbReference>
<dbReference type="InterPro" id="IPR050767">
    <property type="entry name" value="Sel1_AlgK"/>
</dbReference>
<dbReference type="PANTHER" id="PTHR11102:SF160">
    <property type="entry name" value="ERAD-ASSOCIATED E3 UBIQUITIN-PROTEIN LIGASE COMPONENT HRD3"/>
    <property type="match status" value="1"/>
</dbReference>
<reference evidence="3" key="1">
    <citation type="submission" date="2020-10" db="EMBL/GenBank/DDBJ databases">
        <title>Connecting structure to function with the recovery of over 1000 high-quality activated sludge metagenome-assembled genomes encoding full-length rRNA genes using long-read sequencing.</title>
        <authorList>
            <person name="Singleton C.M."/>
            <person name="Petriglieri F."/>
            <person name="Kristensen J.M."/>
            <person name="Kirkegaard R.H."/>
            <person name="Michaelsen T.Y."/>
            <person name="Andersen M.H."/>
            <person name="Karst S.M."/>
            <person name="Dueholm M.S."/>
            <person name="Nielsen P.H."/>
            <person name="Albertsen M."/>
        </authorList>
    </citation>
    <scope>NUCLEOTIDE SEQUENCE</scope>
    <source>
        <strain evidence="3">Bjer_18-Q3-R1-45_BAT3C.347</strain>
    </source>
</reference>
<name>A0A9D7E2W2_9PROT</name>
<keyword evidence="2" id="KW-0732">Signal</keyword>
<organism evidence="3 4">
    <name type="scientific">Candidatus Methylophosphatis roskildensis</name>
    <dbReference type="NCBI Taxonomy" id="2899263"/>
    <lineage>
        <taxon>Bacteria</taxon>
        <taxon>Pseudomonadati</taxon>
        <taxon>Pseudomonadota</taxon>
        <taxon>Betaproteobacteria</taxon>
        <taxon>Nitrosomonadales</taxon>
        <taxon>Sterolibacteriaceae</taxon>
        <taxon>Candidatus Methylophosphatis</taxon>
    </lineage>
</organism>
<sequence length="480" mass="51066">MNRQGRAVAPCSLAVLALALCPVPAAGAESGFLAGQEWVGRYRCAQGTTALTLKIVGAADPSAPLRAIFSFGGQGQPEGAYYVAGDTRKSQGVVELSPTSWIDRPPGYIAVGLSGRVSADGRNFAGRITHPSCGQFALTLNTSEALSETARHALSQPKAERRPPEPVTARAETDPLQAAAEAGDPVAQRKLGERYAFGREVAQEDMQAAKWFRLAAEQGEMEAQYKLAVMYDQGYGAARDPQQALRWFSAAAEQGHTGAQNNLGVLYEHGRGVSQDPKKAAIWYRKAADSGLPAAQYNLGALYEGGRGVAQDRPLALKYYRMAANQGYEAANNKVAAMTAVTATKDSPRRRSGTEPTEAELCQALRDKYRAISENMRQVNEACKSGAARNDPLLAIQCLGQWGATGGTGRATVQVTRCEKVACEKASGQPGYLCDFVAGLDAQGLTLPPSYAGMLRQGDLGKGRFVETGDGWLFIPTNGN</sequence>
<dbReference type="InterPro" id="IPR011990">
    <property type="entry name" value="TPR-like_helical_dom_sf"/>
</dbReference>
<dbReference type="PANTHER" id="PTHR11102">
    <property type="entry name" value="SEL-1-LIKE PROTEIN"/>
    <property type="match status" value="1"/>
</dbReference>
<dbReference type="InterPro" id="IPR006597">
    <property type="entry name" value="Sel1-like"/>
</dbReference>